<dbReference type="PANTHER" id="PTHR14339:SF10">
    <property type="entry name" value="VASCULIN-LIKE PROTEIN 1"/>
    <property type="match status" value="1"/>
</dbReference>
<dbReference type="OrthoDB" id="8741226at2759"/>
<dbReference type="EMBL" id="CAJRST010007779">
    <property type="protein sequence ID" value="CAG5897021.1"/>
    <property type="molecule type" value="Genomic_DNA"/>
</dbReference>
<comment type="subcellular location">
    <subcellularLocation>
        <location evidence="1">Nucleus</location>
    </subcellularLocation>
</comment>
<evidence type="ECO:0000256" key="7">
    <source>
        <dbReference type="SAM" id="MobiDB-lite"/>
    </source>
</evidence>
<feature type="compositionally biased region" description="Polar residues" evidence="7">
    <location>
        <begin position="395"/>
        <end position="408"/>
    </location>
</feature>
<dbReference type="GO" id="GO:0003723">
    <property type="term" value="F:RNA binding"/>
    <property type="evidence" value="ECO:0007669"/>
    <property type="project" value="InterPro"/>
</dbReference>
<dbReference type="PANTHER" id="PTHR14339">
    <property type="entry name" value="VASCULIN"/>
    <property type="match status" value="1"/>
</dbReference>
<dbReference type="Proteomes" id="UP000677803">
    <property type="component" value="Unassembled WGS sequence"/>
</dbReference>
<evidence type="ECO:0000256" key="5">
    <source>
        <dbReference type="ARBA" id="ARBA00023163"/>
    </source>
</evidence>
<evidence type="ECO:0000313" key="9">
    <source>
        <dbReference type="Proteomes" id="UP000677803"/>
    </source>
</evidence>
<organism evidence="8 9">
    <name type="scientific">Menidia menidia</name>
    <name type="common">Atlantic silverside</name>
    <dbReference type="NCBI Taxonomy" id="238744"/>
    <lineage>
        <taxon>Eukaryota</taxon>
        <taxon>Metazoa</taxon>
        <taxon>Chordata</taxon>
        <taxon>Craniata</taxon>
        <taxon>Vertebrata</taxon>
        <taxon>Euteleostomi</taxon>
        <taxon>Actinopterygii</taxon>
        <taxon>Neopterygii</taxon>
        <taxon>Teleostei</taxon>
        <taxon>Neoteleostei</taxon>
        <taxon>Acanthomorphata</taxon>
        <taxon>Ovalentaria</taxon>
        <taxon>Atherinomorphae</taxon>
        <taxon>Atheriniformes</taxon>
        <taxon>Atherinopsidae</taxon>
        <taxon>Menidiinae</taxon>
        <taxon>Menidia</taxon>
    </lineage>
</organism>
<feature type="compositionally biased region" description="Low complexity" evidence="7">
    <location>
        <begin position="331"/>
        <end position="346"/>
    </location>
</feature>
<feature type="region of interest" description="Disordered" evidence="7">
    <location>
        <begin position="1"/>
        <end position="188"/>
    </location>
</feature>
<keyword evidence="6" id="KW-0539">Nucleus</keyword>
<evidence type="ECO:0000313" key="8">
    <source>
        <dbReference type="EMBL" id="CAG5897021.1"/>
    </source>
</evidence>
<gene>
    <name evidence="8" type="ORF">MMEN_LOCUS8065</name>
</gene>
<evidence type="ECO:0000256" key="3">
    <source>
        <dbReference type="ARBA" id="ARBA00023015"/>
    </source>
</evidence>
<proteinExistence type="inferred from homology"/>
<evidence type="ECO:0000256" key="6">
    <source>
        <dbReference type="ARBA" id="ARBA00023242"/>
    </source>
</evidence>
<keyword evidence="5" id="KW-0804">Transcription</keyword>
<feature type="compositionally biased region" description="Basic and acidic residues" evidence="7">
    <location>
        <begin position="30"/>
        <end position="41"/>
    </location>
</feature>
<dbReference type="GO" id="GO:0006351">
    <property type="term" value="P:DNA-templated transcription"/>
    <property type="evidence" value="ECO:0007669"/>
    <property type="project" value="InterPro"/>
</dbReference>
<dbReference type="AlphaFoldDB" id="A0A8S4AWK3"/>
<dbReference type="Pfam" id="PF15337">
    <property type="entry name" value="Vasculin"/>
    <property type="match status" value="1"/>
</dbReference>
<feature type="compositionally biased region" description="Basic residues" evidence="7">
    <location>
        <begin position="135"/>
        <end position="147"/>
    </location>
</feature>
<dbReference type="InterPro" id="IPR028128">
    <property type="entry name" value="Vasculin_fam"/>
</dbReference>
<comment type="caution">
    <text evidence="8">The sequence shown here is derived from an EMBL/GenBank/DDBJ whole genome shotgun (WGS) entry which is preliminary data.</text>
</comment>
<feature type="compositionally biased region" description="Basic and acidic residues" evidence="7">
    <location>
        <begin position="376"/>
        <end position="392"/>
    </location>
</feature>
<evidence type="ECO:0000256" key="1">
    <source>
        <dbReference type="ARBA" id="ARBA00004123"/>
    </source>
</evidence>
<reference evidence="8" key="1">
    <citation type="submission" date="2021-05" db="EMBL/GenBank/DDBJ databases">
        <authorList>
            <person name="Tigano A."/>
        </authorList>
    </citation>
    <scope>NUCLEOTIDE SEQUENCE</scope>
</reference>
<feature type="compositionally biased region" description="Basic and acidic residues" evidence="7">
    <location>
        <begin position="424"/>
        <end position="433"/>
    </location>
</feature>
<keyword evidence="4" id="KW-0238">DNA-binding</keyword>
<evidence type="ECO:0000256" key="4">
    <source>
        <dbReference type="ARBA" id="ARBA00023125"/>
    </source>
</evidence>
<keyword evidence="9" id="KW-1185">Reference proteome</keyword>
<feature type="compositionally biased region" description="Gly residues" evidence="7">
    <location>
        <begin position="86"/>
        <end position="95"/>
    </location>
</feature>
<dbReference type="GO" id="GO:0003677">
    <property type="term" value="F:DNA binding"/>
    <property type="evidence" value="ECO:0007669"/>
    <property type="project" value="UniProtKB-KW"/>
</dbReference>
<feature type="compositionally biased region" description="Polar residues" evidence="7">
    <location>
        <begin position="179"/>
        <end position="188"/>
    </location>
</feature>
<feature type="compositionally biased region" description="Basic and acidic residues" evidence="7">
    <location>
        <begin position="155"/>
        <end position="172"/>
    </location>
</feature>
<feature type="region of interest" description="Disordered" evidence="7">
    <location>
        <begin position="486"/>
        <end position="512"/>
    </location>
</feature>
<sequence length="512" mass="55405">MAQHDFVPAWLNFSTPQPAKVESPAANLDKQGEPPHHRDGRTAVSRRRHNSSDGFFNNGSLRAPAGDGWQQPSLLLRHDSVDSGVAKGGHGGLAGGSCWKETPSWHGAPRGAQDGHHHQGRHPKRGGGDRDRQGVHRQRNGNFHPRKGTSYQDKFPNEERKDGKDDKLKFVEEDFPSLNPETTGKPGTQTRTVALHAGVWENPPSGKQMVSKMLVIKKVSKEDPSTAFSAGFATAGALPTNGSKAPLTGSSVYKNLVPKPAVAPTKSAQRKSTGREITKSGLHVSGRDSVFTSPVSAAKPSPPVSAPQHNAQKEVRIPQRPTDTPAHRPSFKSSSSFKPDSSVQHPLLPPAPPQQHPSSTTPPIDIAPSRLKLMRRGPDRKSEFLRALKDEGTGELTTSSSPGTSGEVGTSVAEGDSSTPEPKAYSEEVCHENENDDNFLPLTEDELREFQTKTEQLKKNGMQRNGVLPRTRGVTLHFTPWRSVAEARVEEGSESETSSSSQTSDDDDCIKS</sequence>
<dbReference type="GO" id="GO:0005634">
    <property type="term" value="C:nucleus"/>
    <property type="evidence" value="ECO:0007669"/>
    <property type="project" value="UniProtKB-SubCell"/>
</dbReference>
<dbReference type="GO" id="GO:0045893">
    <property type="term" value="P:positive regulation of DNA-templated transcription"/>
    <property type="evidence" value="ECO:0007669"/>
    <property type="project" value="InterPro"/>
</dbReference>
<comment type="similarity">
    <text evidence="2">Belongs to the vasculin family.</text>
</comment>
<evidence type="ECO:0000256" key="2">
    <source>
        <dbReference type="ARBA" id="ARBA00010099"/>
    </source>
</evidence>
<feature type="compositionally biased region" description="Polar residues" evidence="7">
    <location>
        <begin position="240"/>
        <end position="253"/>
    </location>
</feature>
<feature type="region of interest" description="Disordered" evidence="7">
    <location>
        <begin position="234"/>
        <end position="441"/>
    </location>
</feature>
<keyword evidence="3" id="KW-0805">Transcription regulation</keyword>
<accession>A0A8S4AWK3</accession>
<protein>
    <submittedName>
        <fullName evidence="8">(Atlantic silverside) hypothetical protein</fullName>
    </submittedName>
</protein>
<name>A0A8S4AWK3_9TELE</name>